<organism evidence="18 19">
    <name type="scientific">Paenirhodobacter populi</name>
    <dbReference type="NCBI Taxonomy" id="2306993"/>
    <lineage>
        <taxon>Bacteria</taxon>
        <taxon>Pseudomonadati</taxon>
        <taxon>Pseudomonadota</taxon>
        <taxon>Alphaproteobacteria</taxon>
        <taxon>Rhodobacterales</taxon>
        <taxon>Rhodobacter group</taxon>
        <taxon>Paenirhodobacter</taxon>
    </lineage>
</organism>
<dbReference type="GO" id="GO:0006826">
    <property type="term" value="P:iron ion transport"/>
    <property type="evidence" value="ECO:0007669"/>
    <property type="project" value="UniProtKB-KW"/>
</dbReference>
<dbReference type="InterPro" id="IPR000531">
    <property type="entry name" value="Beta-barrel_TonB"/>
</dbReference>
<evidence type="ECO:0000256" key="8">
    <source>
        <dbReference type="ARBA" id="ARBA00023065"/>
    </source>
</evidence>
<dbReference type="InterPro" id="IPR036942">
    <property type="entry name" value="Beta-barrel_TonB_sf"/>
</dbReference>
<dbReference type="InterPro" id="IPR012910">
    <property type="entry name" value="Plug_dom"/>
</dbReference>
<dbReference type="EMBL" id="SAUW01000001">
    <property type="protein sequence ID" value="RWR15329.1"/>
    <property type="molecule type" value="Genomic_DNA"/>
</dbReference>
<feature type="chain" id="PRO_5019353042" evidence="15">
    <location>
        <begin position="30"/>
        <end position="695"/>
    </location>
</feature>
<dbReference type="Pfam" id="PF00593">
    <property type="entry name" value="TonB_dep_Rec_b-barrel"/>
    <property type="match status" value="1"/>
</dbReference>
<dbReference type="AlphaFoldDB" id="A0A443J4F5"/>
<dbReference type="Pfam" id="PF07715">
    <property type="entry name" value="Plug"/>
    <property type="match status" value="1"/>
</dbReference>
<keyword evidence="3 12" id="KW-1134">Transmembrane beta strand</keyword>
<keyword evidence="4" id="KW-0410">Iron transport</keyword>
<dbReference type="RefSeq" id="WP_128268393.1">
    <property type="nucleotide sequence ID" value="NZ_SAUW01000001.1"/>
</dbReference>
<name>A0A443J4F5_9RHOB</name>
<evidence type="ECO:0000256" key="14">
    <source>
        <dbReference type="RuleBase" id="RU003357"/>
    </source>
</evidence>
<gene>
    <name evidence="18" type="ORF">D2T33_00130</name>
</gene>
<evidence type="ECO:0000256" key="10">
    <source>
        <dbReference type="ARBA" id="ARBA00023136"/>
    </source>
</evidence>
<evidence type="ECO:0000256" key="3">
    <source>
        <dbReference type="ARBA" id="ARBA00022452"/>
    </source>
</evidence>
<keyword evidence="9 13" id="KW-0798">TonB box</keyword>
<accession>A0A443J4F5</accession>
<keyword evidence="7" id="KW-0408">Iron</keyword>
<evidence type="ECO:0000256" key="7">
    <source>
        <dbReference type="ARBA" id="ARBA00023004"/>
    </source>
</evidence>
<protein>
    <submittedName>
        <fullName evidence="18">TonB-dependent receptor</fullName>
    </submittedName>
</protein>
<evidence type="ECO:0000256" key="6">
    <source>
        <dbReference type="ARBA" id="ARBA00022729"/>
    </source>
</evidence>
<dbReference type="PANTHER" id="PTHR32552">
    <property type="entry name" value="FERRICHROME IRON RECEPTOR-RELATED"/>
    <property type="match status" value="1"/>
</dbReference>
<keyword evidence="18" id="KW-0675">Receptor</keyword>
<reference evidence="18 19" key="1">
    <citation type="submission" date="2019-01" db="EMBL/GenBank/DDBJ databases">
        <title>Sinorhodobacter populi sp. nov. isolated from the symptomatic bark tissue of Populus euramericana canker.</title>
        <authorList>
            <person name="Xu G."/>
        </authorList>
    </citation>
    <scope>NUCLEOTIDE SEQUENCE [LARGE SCALE GENOMIC DNA]</scope>
    <source>
        <strain evidence="18 19">2D-5</strain>
    </source>
</reference>
<keyword evidence="11 12" id="KW-0998">Cell outer membrane</keyword>
<dbReference type="PROSITE" id="PS00430">
    <property type="entry name" value="TONB_DEPENDENT_REC_1"/>
    <property type="match status" value="1"/>
</dbReference>
<feature type="domain" description="TonB-dependent receptor plug" evidence="17">
    <location>
        <begin position="54"/>
        <end position="169"/>
    </location>
</feature>
<dbReference type="CDD" id="cd01347">
    <property type="entry name" value="ligand_gated_channel"/>
    <property type="match status" value="1"/>
</dbReference>
<evidence type="ECO:0000256" key="12">
    <source>
        <dbReference type="PROSITE-ProRule" id="PRU01360"/>
    </source>
</evidence>
<evidence type="ECO:0000256" key="5">
    <source>
        <dbReference type="ARBA" id="ARBA00022692"/>
    </source>
</evidence>
<evidence type="ECO:0000259" key="17">
    <source>
        <dbReference type="Pfam" id="PF07715"/>
    </source>
</evidence>
<feature type="signal peptide" evidence="15">
    <location>
        <begin position="1"/>
        <end position="29"/>
    </location>
</feature>
<dbReference type="PROSITE" id="PS52016">
    <property type="entry name" value="TONB_DEPENDENT_REC_3"/>
    <property type="match status" value="1"/>
</dbReference>
<proteinExistence type="inferred from homology"/>
<comment type="subcellular location">
    <subcellularLocation>
        <location evidence="1 12">Cell outer membrane</location>
        <topology evidence="1 12">Multi-pass membrane protein</topology>
    </subcellularLocation>
</comment>
<keyword evidence="19" id="KW-1185">Reference proteome</keyword>
<evidence type="ECO:0000259" key="16">
    <source>
        <dbReference type="Pfam" id="PF00593"/>
    </source>
</evidence>
<dbReference type="InterPro" id="IPR037066">
    <property type="entry name" value="Plug_dom_sf"/>
</dbReference>
<dbReference type="GO" id="GO:0009279">
    <property type="term" value="C:cell outer membrane"/>
    <property type="evidence" value="ECO:0007669"/>
    <property type="project" value="UniProtKB-SubCell"/>
</dbReference>
<keyword evidence="8" id="KW-0406">Ion transport</keyword>
<keyword evidence="10 12" id="KW-0472">Membrane</keyword>
<evidence type="ECO:0000256" key="9">
    <source>
        <dbReference type="ARBA" id="ARBA00023077"/>
    </source>
</evidence>
<keyword evidence="2 12" id="KW-0813">Transport</keyword>
<feature type="short sequence motif" description="TonB box" evidence="13">
    <location>
        <begin position="42"/>
        <end position="48"/>
    </location>
</feature>
<evidence type="ECO:0000313" key="18">
    <source>
        <dbReference type="EMBL" id="RWR15329.1"/>
    </source>
</evidence>
<dbReference type="Proteomes" id="UP000285710">
    <property type="component" value="Unassembled WGS sequence"/>
</dbReference>
<evidence type="ECO:0000256" key="11">
    <source>
        <dbReference type="ARBA" id="ARBA00023237"/>
    </source>
</evidence>
<feature type="domain" description="TonB-dependent receptor-like beta-barrel" evidence="16">
    <location>
        <begin position="272"/>
        <end position="658"/>
    </location>
</feature>
<dbReference type="InterPro" id="IPR039426">
    <property type="entry name" value="TonB-dep_rcpt-like"/>
</dbReference>
<evidence type="ECO:0000256" key="2">
    <source>
        <dbReference type="ARBA" id="ARBA00022448"/>
    </source>
</evidence>
<keyword evidence="5 12" id="KW-0812">Transmembrane</keyword>
<dbReference type="PANTHER" id="PTHR32552:SF81">
    <property type="entry name" value="TONB-DEPENDENT OUTER MEMBRANE RECEPTOR"/>
    <property type="match status" value="1"/>
</dbReference>
<evidence type="ECO:0000256" key="13">
    <source>
        <dbReference type="PROSITE-ProRule" id="PRU10143"/>
    </source>
</evidence>
<comment type="caution">
    <text evidence="18">The sequence shown here is derived from an EMBL/GenBank/DDBJ whole genome shotgun (WGS) entry which is preliminary data.</text>
</comment>
<sequence>MPRRCRGKLALSASLLSIVAAMPAPSAHAQESSPENVIVLDTISVTGEKVTRDLKETASSVTVISAEEIENQRAGKDDVRGVIAGTPNVIYADSVSTPIIRGQNTEGPHTGANAFFAGSVPRATINLDGHYLSYNEFYFGATSTWDVENIEVFRGPQTTTQGANAIAGAIVVNTKDPTFTPEGAYRFEAGNYNQRRASLAWSGPINDQLAARISLDYSGRDTFIDYVGSSFIQNSIGQDFKSTNVRAKLLWVPTEIDGLEAKLTLSHSDMTRPSAEGSGPPYDRLESITTWMPGWEQTTDTAILDVDYNLGNGLVLSNQGQFSTSDVERRVGTPTAGDADVDQDNYTNETKLTYGTPTDTLSGVAGVYMAYTTQDETLNQGGISTFKDQKHNLGIYGELGWRIDERWTLTGGLRYQRDHIRRTGDVVASFANSDVDYDHTFEEVLPKLTLSYEATPQWTVGAMVSKGYNPGGVSLDFYSSKEWEKFDAETVWNYELFTRANLLNDKLFLTGNLFYMDYRNAQQNITQTIGGTTYVHTINADKAEAYGLEVGLDYRPIESLTLRTSAGLLHTDFTRFSDATAYEGNEFARAPGKTLSLGASWDVNDRLNIGGQVRYVDGYYSNTANTPAYAIDGYTLVDVQASYKIRDGLEVYGYANNIFDERTPVLLESARGDVVFTQASMTTPRMVGIGIRGSF</sequence>
<comment type="similarity">
    <text evidence="12 14">Belongs to the TonB-dependent receptor family.</text>
</comment>
<keyword evidence="6 15" id="KW-0732">Signal</keyword>
<dbReference type="SUPFAM" id="SSF56935">
    <property type="entry name" value="Porins"/>
    <property type="match status" value="1"/>
</dbReference>
<dbReference type="Gene3D" id="2.170.130.10">
    <property type="entry name" value="TonB-dependent receptor, plug domain"/>
    <property type="match status" value="1"/>
</dbReference>
<evidence type="ECO:0000313" key="19">
    <source>
        <dbReference type="Proteomes" id="UP000285710"/>
    </source>
</evidence>
<evidence type="ECO:0000256" key="15">
    <source>
        <dbReference type="SAM" id="SignalP"/>
    </source>
</evidence>
<evidence type="ECO:0000256" key="1">
    <source>
        <dbReference type="ARBA" id="ARBA00004571"/>
    </source>
</evidence>
<evidence type="ECO:0000256" key="4">
    <source>
        <dbReference type="ARBA" id="ARBA00022496"/>
    </source>
</evidence>
<dbReference type="Gene3D" id="2.40.170.20">
    <property type="entry name" value="TonB-dependent receptor, beta-barrel domain"/>
    <property type="match status" value="1"/>
</dbReference>
<dbReference type="InterPro" id="IPR010916">
    <property type="entry name" value="TonB_box_CS"/>
</dbReference>
<reference evidence="18 19" key="2">
    <citation type="submission" date="2019-01" db="EMBL/GenBank/DDBJ databases">
        <authorList>
            <person name="Li Y."/>
        </authorList>
    </citation>
    <scope>NUCLEOTIDE SEQUENCE [LARGE SCALE GENOMIC DNA]</scope>
    <source>
        <strain evidence="18 19">2D-5</strain>
    </source>
</reference>